<proteinExistence type="predicted"/>
<dbReference type="GO" id="GO:0032991">
    <property type="term" value="C:protein-containing complex"/>
    <property type="evidence" value="ECO:0007669"/>
    <property type="project" value="TreeGrafter"/>
</dbReference>
<feature type="compositionally biased region" description="Low complexity" evidence="1">
    <location>
        <begin position="350"/>
        <end position="361"/>
    </location>
</feature>
<sequence length="772" mass="85119">MLVGHSIRNTTGFQEEKEVNPRVISSAQANFPDECLLNGEIERDCLSLNRNEMVVDHGINSSSEKVSNIIDHLLSMVIEEVFVKDSEDMEINCEDASTSVTPNEKRSDVRATVYPSEACVKSPRLHVQVMEQIDELPEVEEPKSCVCQKTKRKGRWECVCTTDDDTDSSMYDGEISTPLEMLPTPNCSQPGSSVYSKVEHLLCCMESLPFDETEDEDDIPMLTVDHSSVSPLEEFSCSPEYTPLHKHSTGQVGPSDELRPNWTGVKRQLWDSPSGEESERKVTEEINSIVTSPIHGEQSCRMSMDYQVIANVRESDQKSTNAKSQGNQVVTDNSHEQDCVARPELEKKTTTSTSSHCSSESSIDEVDEAVFRSSLSYTPLLSTDHKKHFQVNGVQVAVSNNNEDLPVDRSSASGFHDGDREAYTFDESIGKVKCIAKRASSQSGMPNEETVPSSDNVNRDSHSKLSLEHNKGSHETKTFAPEDDKVTAEEGMSVTEHCDGSLGESNHKCQQEQSIASDIATENSTCMSLAVHSYSTSSCKGQGSHSDDSVHVCSGEIPSNGFAVHEGVDKDMNTNGNDFQMTNHLLSKDTCKSDGDVSTASTNITETTSERENLPDITTMFTHENATEKGAVCVAVTPVRHETPSEYHVEPKERSSCDVMDQTVPDEDAEPLHNRDHTVEGVLGTQSDTGTLYAETSQCHDGKSSSLFYWSHQRISYTEQLVPTKADMSVKDSSSCGVLGVSPLKTCSRPIRVGLSRKQRVQKLHPYNKPNE</sequence>
<reference evidence="3" key="1">
    <citation type="submission" date="2022-01" db="EMBL/GenBank/DDBJ databases">
        <authorList>
            <person name="Braso-Vives M."/>
        </authorList>
    </citation>
    <scope>NUCLEOTIDE SEQUENCE</scope>
</reference>
<dbReference type="EMBL" id="OV696687">
    <property type="protein sequence ID" value="CAH1254573.1"/>
    <property type="molecule type" value="Genomic_DNA"/>
</dbReference>
<dbReference type="OrthoDB" id="9934401at2759"/>
<dbReference type="Pfam" id="PF15696">
    <property type="entry name" value="RAD51_interact"/>
    <property type="match status" value="1"/>
</dbReference>
<evidence type="ECO:0000256" key="1">
    <source>
        <dbReference type="SAM" id="MobiDB-lite"/>
    </source>
</evidence>
<evidence type="ECO:0000259" key="2">
    <source>
        <dbReference type="Pfam" id="PF15696"/>
    </source>
</evidence>
<feature type="compositionally biased region" description="Basic and acidic residues" evidence="1">
    <location>
        <begin position="333"/>
        <end position="349"/>
    </location>
</feature>
<feature type="region of interest" description="Disordered" evidence="1">
    <location>
        <begin position="315"/>
        <end position="364"/>
    </location>
</feature>
<feature type="region of interest" description="Disordered" evidence="1">
    <location>
        <begin position="439"/>
        <end position="478"/>
    </location>
</feature>
<dbReference type="Proteomes" id="UP000838412">
    <property type="component" value="Chromosome 2"/>
</dbReference>
<name>A0A8K0EMY1_BRALA</name>
<keyword evidence="4" id="KW-1185">Reference proteome</keyword>
<dbReference type="InterPro" id="IPR053355">
    <property type="entry name" value="RAD51-associated"/>
</dbReference>
<protein>
    <submittedName>
        <fullName evidence="3">RAD51AP2 protein</fullName>
    </submittedName>
</protein>
<feature type="compositionally biased region" description="Polar residues" evidence="1">
    <location>
        <begin position="439"/>
        <end position="456"/>
    </location>
</feature>
<dbReference type="PANTHER" id="PTHR39229">
    <property type="entry name" value="MCG1037962"/>
    <property type="match status" value="1"/>
</dbReference>
<feature type="compositionally biased region" description="Polar residues" evidence="1">
    <location>
        <begin position="318"/>
        <end position="332"/>
    </location>
</feature>
<dbReference type="PANTHER" id="PTHR39229:SF1">
    <property type="entry name" value="RAD51-ASSOCIATED PROTEIN 2"/>
    <property type="match status" value="1"/>
</dbReference>
<accession>A0A8K0EMY1</accession>
<organism evidence="3 4">
    <name type="scientific">Branchiostoma lanceolatum</name>
    <name type="common">Common lancelet</name>
    <name type="synonym">Amphioxus lanceolatum</name>
    <dbReference type="NCBI Taxonomy" id="7740"/>
    <lineage>
        <taxon>Eukaryota</taxon>
        <taxon>Metazoa</taxon>
        <taxon>Chordata</taxon>
        <taxon>Cephalochordata</taxon>
        <taxon>Leptocardii</taxon>
        <taxon>Amphioxiformes</taxon>
        <taxon>Branchiostomatidae</taxon>
        <taxon>Branchiostoma</taxon>
    </lineage>
</organism>
<dbReference type="InterPro" id="IPR031419">
    <property type="entry name" value="RAD51_interact"/>
</dbReference>
<dbReference type="AlphaFoldDB" id="A0A8K0EMY1"/>
<evidence type="ECO:0000313" key="3">
    <source>
        <dbReference type="EMBL" id="CAH1254573.1"/>
    </source>
</evidence>
<gene>
    <name evidence="3" type="primary">RAD51AP2</name>
    <name evidence="3" type="ORF">BLAG_LOCUS13929</name>
</gene>
<feature type="domain" description="RAD51 interacting motif" evidence="2">
    <location>
        <begin position="733"/>
        <end position="767"/>
    </location>
</feature>
<evidence type="ECO:0000313" key="4">
    <source>
        <dbReference type="Proteomes" id="UP000838412"/>
    </source>
</evidence>
<feature type="compositionally biased region" description="Basic and acidic residues" evidence="1">
    <location>
        <begin position="457"/>
        <end position="478"/>
    </location>
</feature>